<dbReference type="AlphaFoldDB" id="A0A2K3QF16"/>
<dbReference type="OrthoDB" id="420195at2759"/>
<evidence type="ECO:0000313" key="5">
    <source>
        <dbReference type="Proteomes" id="UP000236621"/>
    </source>
</evidence>
<evidence type="ECO:0000256" key="1">
    <source>
        <dbReference type="ARBA" id="ARBA00022737"/>
    </source>
</evidence>
<dbReference type="GO" id="GO:0005634">
    <property type="term" value="C:nucleus"/>
    <property type="evidence" value="ECO:0007669"/>
    <property type="project" value="TreeGrafter"/>
</dbReference>
<comment type="caution">
    <text evidence="4">The sequence shown here is derived from an EMBL/GenBank/DDBJ whole genome shotgun (WGS) entry which is preliminary data.</text>
</comment>
<evidence type="ECO:0000259" key="3">
    <source>
        <dbReference type="Pfam" id="PF18972"/>
    </source>
</evidence>
<keyword evidence="2" id="KW-0802">TPR repeat</keyword>
<dbReference type="GO" id="GO:0051879">
    <property type="term" value="F:Hsp90 protein binding"/>
    <property type="evidence" value="ECO:0007669"/>
    <property type="project" value="InterPro"/>
</dbReference>
<dbReference type="GO" id="GO:0030544">
    <property type="term" value="F:Hsp70 protein binding"/>
    <property type="evidence" value="ECO:0007669"/>
    <property type="project" value="TreeGrafter"/>
</dbReference>
<dbReference type="Proteomes" id="UP000236621">
    <property type="component" value="Unassembled WGS sequence"/>
</dbReference>
<dbReference type="Pfam" id="PF18972">
    <property type="entry name" value="Wheel"/>
    <property type="match status" value="1"/>
</dbReference>
<reference evidence="4 5" key="1">
    <citation type="submission" date="2017-08" db="EMBL/GenBank/DDBJ databases">
        <title>Harnessing the power of phylogenomics to disentangle the directionality and signatures of interkingdom host jumping in the parasitic fungal genus Tolypocladium.</title>
        <authorList>
            <person name="Quandt C.A."/>
            <person name="Patterson W."/>
            <person name="Spatafora J.W."/>
        </authorList>
    </citation>
    <scope>NUCLEOTIDE SEQUENCE [LARGE SCALE GENOMIC DNA]</scope>
    <source>
        <strain evidence="4 5">CBS 113982</strain>
    </source>
</reference>
<evidence type="ECO:0000313" key="4">
    <source>
        <dbReference type="EMBL" id="PNY26138.1"/>
    </source>
</evidence>
<dbReference type="CDD" id="cd21381">
    <property type="entry name" value="CTWD_TTC4"/>
    <property type="match status" value="1"/>
</dbReference>
<name>A0A2K3QF16_9HYPO</name>
<dbReference type="InterPro" id="IPR044059">
    <property type="entry name" value="Csn1/TTC4_wheel"/>
</dbReference>
<dbReference type="GO" id="GO:0006457">
    <property type="term" value="P:protein folding"/>
    <property type="evidence" value="ECO:0007669"/>
    <property type="project" value="TreeGrafter"/>
</dbReference>
<keyword evidence="1" id="KW-0677">Repeat</keyword>
<dbReference type="PANTHER" id="PTHR46035:SF1">
    <property type="entry name" value="TETRATRICOPEPTIDE REPEAT PROTEIN 4"/>
    <property type="match status" value="1"/>
</dbReference>
<keyword evidence="5" id="KW-1185">Reference proteome</keyword>
<dbReference type="STRING" id="45235.A0A2K3QF16"/>
<dbReference type="PANTHER" id="PTHR46035">
    <property type="entry name" value="TETRATRICOPEPTIDE REPEAT PROTEIN 4"/>
    <property type="match status" value="1"/>
</dbReference>
<organism evidence="4 5">
    <name type="scientific">Tolypocladium capitatum</name>
    <dbReference type="NCBI Taxonomy" id="45235"/>
    <lineage>
        <taxon>Eukaryota</taxon>
        <taxon>Fungi</taxon>
        <taxon>Dikarya</taxon>
        <taxon>Ascomycota</taxon>
        <taxon>Pezizomycotina</taxon>
        <taxon>Sordariomycetes</taxon>
        <taxon>Hypocreomycetidae</taxon>
        <taxon>Hypocreales</taxon>
        <taxon>Ophiocordycipitaceae</taxon>
        <taxon>Tolypocladium</taxon>
    </lineage>
</organism>
<dbReference type="GO" id="GO:0005829">
    <property type="term" value="C:cytosol"/>
    <property type="evidence" value="ECO:0007669"/>
    <property type="project" value="TreeGrafter"/>
</dbReference>
<proteinExistence type="predicted"/>
<gene>
    <name evidence="4" type="ORF">TCAP_03925</name>
</gene>
<evidence type="ECO:0000256" key="2">
    <source>
        <dbReference type="ARBA" id="ARBA00022803"/>
    </source>
</evidence>
<dbReference type="EMBL" id="NRSZ01000601">
    <property type="protein sequence ID" value="PNY26138.1"/>
    <property type="molecule type" value="Genomic_DNA"/>
</dbReference>
<protein>
    <submittedName>
        <fullName evidence="4">Hsp70/Hsp90 co-chaperone cns1</fullName>
    </submittedName>
</protein>
<sequence length="133" mass="14781">MEGARLELVPDPDDPRSTLAFPTVLLYPLHLESDFVRAFNETQTLEDHLSYVLPLPWDRARAYTLAGVSCYVETRDGGVLKMGKRVPLLRVLGTGKVDVVDEVVRIFVVPTDEADAWVAKFKAQRAAERGPAS</sequence>
<feature type="domain" description="Cns1/TTC4 wheel" evidence="3">
    <location>
        <begin position="11"/>
        <end position="121"/>
    </location>
</feature>
<accession>A0A2K3QF16</accession>